<gene>
    <name evidence="2" type="ORF">I2I01_14500</name>
</gene>
<proteinExistence type="predicted"/>
<protein>
    <submittedName>
        <fullName evidence="2">DUF983 domain-containing protein</fullName>
    </submittedName>
</protein>
<dbReference type="InterPro" id="IPR009325">
    <property type="entry name" value="DUF983"/>
</dbReference>
<organism evidence="2 3">
    <name type="scientific">Hymenobacter properus</name>
    <dbReference type="NCBI Taxonomy" id="2791026"/>
    <lineage>
        <taxon>Bacteria</taxon>
        <taxon>Pseudomonadati</taxon>
        <taxon>Bacteroidota</taxon>
        <taxon>Cytophagia</taxon>
        <taxon>Cytophagales</taxon>
        <taxon>Hymenobacteraceae</taxon>
        <taxon>Hymenobacter</taxon>
    </lineage>
</organism>
<dbReference type="RefSeq" id="WP_196287197.1">
    <property type="nucleotide sequence ID" value="NZ_JADQDP010000003.1"/>
</dbReference>
<evidence type="ECO:0000313" key="2">
    <source>
        <dbReference type="EMBL" id="MBF9142856.1"/>
    </source>
</evidence>
<feature type="transmembrane region" description="Helical" evidence="1">
    <location>
        <begin position="60"/>
        <end position="80"/>
    </location>
</feature>
<evidence type="ECO:0000256" key="1">
    <source>
        <dbReference type="SAM" id="Phobius"/>
    </source>
</evidence>
<comment type="caution">
    <text evidence="2">The sequence shown here is derived from an EMBL/GenBank/DDBJ whole genome shotgun (WGS) entry which is preliminary data.</text>
</comment>
<dbReference type="AlphaFoldDB" id="A0A931BJX9"/>
<name>A0A931BJX9_9BACT</name>
<keyword evidence="1" id="KW-0812">Transmembrane</keyword>
<feature type="transmembrane region" description="Helical" evidence="1">
    <location>
        <begin position="86"/>
        <end position="105"/>
    </location>
</feature>
<dbReference type="EMBL" id="JADQDP010000003">
    <property type="protein sequence ID" value="MBF9142856.1"/>
    <property type="molecule type" value="Genomic_DNA"/>
</dbReference>
<evidence type="ECO:0000313" key="3">
    <source>
        <dbReference type="Proteomes" id="UP000645610"/>
    </source>
</evidence>
<sequence length="146" mass="16233">MAPIASNKAALLALRCPRCHEGKIFTSPALSFKFAEMPEVCPVCGQPTEPEPGFYYGAMFVSYAFSVAIFAVTAAALYFLFGDPEIWVYVVVVGLTAMLFTPLSVRYSRMLMLYWFGGVHYTSNWTRYEPKIRRTALAPKPTPAVA</sequence>
<dbReference type="Pfam" id="PF06170">
    <property type="entry name" value="DUF983"/>
    <property type="match status" value="1"/>
</dbReference>
<accession>A0A931BJX9</accession>
<keyword evidence="1" id="KW-0472">Membrane</keyword>
<reference evidence="2 3" key="1">
    <citation type="submission" date="2020-11" db="EMBL/GenBank/DDBJ databases">
        <authorList>
            <person name="Kim M.K."/>
        </authorList>
    </citation>
    <scope>NUCLEOTIDE SEQUENCE [LARGE SCALE GENOMIC DNA]</scope>
    <source>
        <strain evidence="2 3">BT439</strain>
    </source>
</reference>
<keyword evidence="1" id="KW-1133">Transmembrane helix</keyword>
<keyword evidence="3" id="KW-1185">Reference proteome</keyword>
<dbReference type="Proteomes" id="UP000645610">
    <property type="component" value="Unassembled WGS sequence"/>
</dbReference>